<dbReference type="InterPro" id="IPR000297">
    <property type="entry name" value="PPIase_PpiC"/>
</dbReference>
<accession>H0E5X7</accession>
<dbReference type="PANTHER" id="PTHR47245">
    <property type="entry name" value="PEPTIDYLPROLYL ISOMERASE"/>
    <property type="match status" value="1"/>
</dbReference>
<evidence type="ECO:0000313" key="3">
    <source>
        <dbReference type="Proteomes" id="UP000005143"/>
    </source>
</evidence>
<dbReference type="SUPFAM" id="SSF54534">
    <property type="entry name" value="FKBP-like"/>
    <property type="match status" value="1"/>
</dbReference>
<gene>
    <name evidence="2" type="ORF">PAI11_22280</name>
</gene>
<organism evidence="2 3">
    <name type="scientific">Patulibacter medicamentivorans</name>
    <dbReference type="NCBI Taxonomy" id="1097667"/>
    <lineage>
        <taxon>Bacteria</taxon>
        <taxon>Bacillati</taxon>
        <taxon>Actinomycetota</taxon>
        <taxon>Thermoleophilia</taxon>
        <taxon>Solirubrobacterales</taxon>
        <taxon>Patulibacteraceae</taxon>
        <taxon>Patulibacter</taxon>
    </lineage>
</organism>
<dbReference type="InterPro" id="IPR046357">
    <property type="entry name" value="PPIase_dom_sf"/>
</dbReference>
<proteinExistence type="predicted"/>
<name>H0E5X7_9ACTN</name>
<dbReference type="EMBL" id="AGUD01000196">
    <property type="protein sequence ID" value="EHN10918.1"/>
    <property type="molecule type" value="Genomic_DNA"/>
</dbReference>
<feature type="domain" description="PpiC" evidence="1">
    <location>
        <begin position="43"/>
        <end position="157"/>
    </location>
</feature>
<reference evidence="2 3" key="1">
    <citation type="journal article" date="2013" name="Biodegradation">
        <title>Quantitative proteomic analysis of ibuprofen-degrading Patulibacter sp. strain I11.</title>
        <authorList>
            <person name="Almeida B."/>
            <person name="Kjeldal H."/>
            <person name="Lolas I."/>
            <person name="Knudsen A.D."/>
            <person name="Carvalho G."/>
            <person name="Nielsen K.L."/>
            <person name="Barreto Crespo M.T."/>
            <person name="Stensballe A."/>
            <person name="Nielsen J.L."/>
        </authorList>
    </citation>
    <scope>NUCLEOTIDE SEQUENCE [LARGE SCALE GENOMIC DNA]</scope>
    <source>
        <strain evidence="2 3">I11</strain>
    </source>
</reference>
<dbReference type="GO" id="GO:0003755">
    <property type="term" value="F:peptidyl-prolyl cis-trans isomerase activity"/>
    <property type="evidence" value="ECO:0007669"/>
    <property type="project" value="InterPro"/>
</dbReference>
<protein>
    <submittedName>
        <fullName evidence="2">Post-translocation molecular chaperone</fullName>
    </submittedName>
</protein>
<evidence type="ECO:0000313" key="2">
    <source>
        <dbReference type="EMBL" id="EHN10918.1"/>
    </source>
</evidence>
<comment type="caution">
    <text evidence="2">The sequence shown here is derived from an EMBL/GenBank/DDBJ whole genome shotgun (WGS) entry which is preliminary data.</text>
</comment>
<dbReference type="PANTHER" id="PTHR47245:SF2">
    <property type="entry name" value="PEPTIDYL-PROLYL CIS-TRANS ISOMERASE HP_0175-RELATED"/>
    <property type="match status" value="1"/>
</dbReference>
<dbReference type="AlphaFoldDB" id="H0E5X7"/>
<dbReference type="InterPro" id="IPR050245">
    <property type="entry name" value="PrsA_foldase"/>
</dbReference>
<evidence type="ECO:0000259" key="1">
    <source>
        <dbReference type="Pfam" id="PF13145"/>
    </source>
</evidence>
<dbReference type="Gene3D" id="3.10.50.40">
    <property type="match status" value="1"/>
</dbReference>
<dbReference type="Proteomes" id="UP000005143">
    <property type="component" value="Unassembled WGS sequence"/>
</dbReference>
<dbReference type="Pfam" id="PF13145">
    <property type="entry name" value="Rotamase_2"/>
    <property type="match status" value="1"/>
</dbReference>
<keyword evidence="3" id="KW-1185">Reference proteome</keyword>
<sequence length="204" mass="22946">MATSGGPVGDAWRRRERALVDAQGRKLAHMIFGRPATPSLLAARRYYEGNRAAFGRPASRDIRAIVVRDLQAAHRAAAAVRGDDWAVAARRFSIEPSARRGGWMTIDRRNALAQLRGAVFAAPLHRPVGPFRVLDTWWIIEIVRDRPAGRTSFTSARASIDRLLREEQEERNLTRLSAELRRIYRPRTRCVAGLVVPRMCADGR</sequence>